<keyword evidence="3" id="KW-0539">Nucleus</keyword>
<evidence type="ECO:0000313" key="4">
    <source>
        <dbReference type="EMBL" id="GMM58671.1"/>
    </source>
</evidence>
<keyword evidence="2" id="KW-0819">tRNA processing</keyword>
<evidence type="ECO:0000256" key="3">
    <source>
        <dbReference type="ARBA" id="ARBA00023242"/>
    </source>
</evidence>
<gene>
    <name evidence="4" type="ORF">DAKH74_052880</name>
</gene>
<dbReference type="GO" id="GO:0000172">
    <property type="term" value="C:ribonuclease MRP complex"/>
    <property type="evidence" value="ECO:0007669"/>
    <property type="project" value="InterPro"/>
</dbReference>
<dbReference type="InterPro" id="IPR020241">
    <property type="entry name" value="RNase_P/MRP_Pop7_fungi"/>
</dbReference>
<evidence type="ECO:0000256" key="2">
    <source>
        <dbReference type="ARBA" id="ARBA00022694"/>
    </source>
</evidence>
<dbReference type="AlphaFoldDB" id="A0AAV5S5C3"/>
<comment type="subcellular location">
    <subcellularLocation>
        <location evidence="1">Nucleus</location>
    </subcellularLocation>
</comment>
<dbReference type="GO" id="GO:0001682">
    <property type="term" value="P:tRNA 5'-leader removal"/>
    <property type="evidence" value="ECO:0007669"/>
    <property type="project" value="InterPro"/>
</dbReference>
<dbReference type="GO" id="GO:0006364">
    <property type="term" value="P:rRNA processing"/>
    <property type="evidence" value="ECO:0007669"/>
    <property type="project" value="TreeGrafter"/>
</dbReference>
<dbReference type="GO" id="GO:0000171">
    <property type="term" value="F:ribonuclease MRP activity"/>
    <property type="evidence" value="ECO:0007669"/>
    <property type="project" value="TreeGrafter"/>
</dbReference>
<dbReference type="PANTHER" id="PTHR28256:SF1">
    <property type="entry name" value="RIBONUCLEASES P_MRP PROTEIN SUBUNIT POP7"/>
    <property type="match status" value="1"/>
</dbReference>
<comment type="caution">
    <text evidence="4">The sequence shown here is derived from an EMBL/GenBank/DDBJ whole genome shotgun (WGS) entry which is preliminary data.</text>
</comment>
<evidence type="ECO:0000256" key="1">
    <source>
        <dbReference type="ARBA" id="ARBA00004123"/>
    </source>
</evidence>
<dbReference type="GO" id="GO:0005655">
    <property type="term" value="C:nucleolar ribonuclease P complex"/>
    <property type="evidence" value="ECO:0007669"/>
    <property type="project" value="InterPro"/>
</dbReference>
<dbReference type="GO" id="GO:0004526">
    <property type="term" value="F:ribonuclease P activity"/>
    <property type="evidence" value="ECO:0007669"/>
    <property type="project" value="TreeGrafter"/>
</dbReference>
<dbReference type="GO" id="GO:0000294">
    <property type="term" value="P:nuclear-transcribed mRNA catabolic process, RNase MRP-dependent"/>
    <property type="evidence" value="ECO:0007669"/>
    <property type="project" value="TreeGrafter"/>
</dbReference>
<accession>A0AAV5S5C3</accession>
<dbReference type="Proteomes" id="UP001377567">
    <property type="component" value="Unassembled WGS sequence"/>
</dbReference>
<organism evidence="4 5">
    <name type="scientific">Maudiozyma humilis</name>
    <name type="common">Sour dough yeast</name>
    <name type="synonym">Kazachstania humilis</name>
    <dbReference type="NCBI Taxonomy" id="51915"/>
    <lineage>
        <taxon>Eukaryota</taxon>
        <taxon>Fungi</taxon>
        <taxon>Dikarya</taxon>
        <taxon>Ascomycota</taxon>
        <taxon>Saccharomycotina</taxon>
        <taxon>Saccharomycetes</taxon>
        <taxon>Saccharomycetales</taxon>
        <taxon>Saccharomycetaceae</taxon>
        <taxon>Maudiozyma</taxon>
    </lineage>
</organism>
<dbReference type="SUPFAM" id="SSF82704">
    <property type="entry name" value="AlbA-like"/>
    <property type="match status" value="1"/>
</dbReference>
<dbReference type="PANTHER" id="PTHR28256">
    <property type="entry name" value="RIBONUCLEASES P/MRP PROTEIN SUBUNIT POP7"/>
    <property type="match status" value="1"/>
</dbReference>
<dbReference type="Pfam" id="PF12328">
    <property type="entry name" value="Rpp20"/>
    <property type="match status" value="1"/>
</dbReference>
<sequence length="135" mass="15439">MRHEHKAKLVRKHPTLKQSTHNEIKTTIYIKSTTPFVSAIKRCKKFLAALERRKQQPARQCVTLLGMGKAISQTLAVACYFQEEKGLRVEVRTKSIDVVDEVTEDDDEEIDPRDKETTLKTRTTSGVEVKLFPAK</sequence>
<dbReference type="InterPro" id="IPR036882">
    <property type="entry name" value="Alba-like_dom_sf"/>
</dbReference>
<dbReference type="GO" id="GO:0034965">
    <property type="term" value="P:intronic box C/D snoRNA processing"/>
    <property type="evidence" value="ECO:0007669"/>
    <property type="project" value="TreeGrafter"/>
</dbReference>
<protein>
    <submittedName>
        <fullName evidence="4">Ribonuclease P/MRP protein subunit</fullName>
    </submittedName>
</protein>
<dbReference type="InterPro" id="IPR014612">
    <property type="entry name" value="Pop7/Rpp20"/>
</dbReference>
<dbReference type="GO" id="GO:0003723">
    <property type="term" value="F:RNA binding"/>
    <property type="evidence" value="ECO:0007669"/>
    <property type="project" value="TreeGrafter"/>
</dbReference>
<keyword evidence="5" id="KW-1185">Reference proteome</keyword>
<dbReference type="EMBL" id="BTGD01000025">
    <property type="protein sequence ID" value="GMM58671.1"/>
    <property type="molecule type" value="Genomic_DNA"/>
</dbReference>
<dbReference type="Gene3D" id="3.30.110.20">
    <property type="entry name" value="Alba-like domain"/>
    <property type="match status" value="1"/>
</dbReference>
<reference evidence="4 5" key="1">
    <citation type="journal article" date="2023" name="Elife">
        <title>Identification of key yeast species and microbe-microbe interactions impacting larval growth of Drosophila in the wild.</title>
        <authorList>
            <person name="Mure A."/>
            <person name="Sugiura Y."/>
            <person name="Maeda R."/>
            <person name="Honda K."/>
            <person name="Sakurai N."/>
            <person name="Takahashi Y."/>
            <person name="Watada M."/>
            <person name="Katoh T."/>
            <person name="Gotoh A."/>
            <person name="Gotoh Y."/>
            <person name="Taniguchi I."/>
            <person name="Nakamura K."/>
            <person name="Hayashi T."/>
            <person name="Katayama T."/>
            <person name="Uemura T."/>
            <person name="Hattori Y."/>
        </authorList>
    </citation>
    <scope>NUCLEOTIDE SEQUENCE [LARGE SCALE GENOMIC DNA]</scope>
    <source>
        <strain evidence="4 5">KH-74</strain>
    </source>
</reference>
<evidence type="ECO:0000313" key="5">
    <source>
        <dbReference type="Proteomes" id="UP001377567"/>
    </source>
</evidence>
<name>A0AAV5S5C3_MAUHU</name>
<proteinExistence type="predicted"/>